<accession>A0A3D4S429</accession>
<keyword evidence="1" id="KW-1133">Transmembrane helix</keyword>
<reference evidence="2 3" key="1">
    <citation type="journal article" date="2018" name="Nat. Biotechnol.">
        <title>A standardized bacterial taxonomy based on genome phylogeny substantially revises the tree of life.</title>
        <authorList>
            <person name="Parks D.H."/>
            <person name="Chuvochina M."/>
            <person name="Waite D.W."/>
            <person name="Rinke C."/>
            <person name="Skarshewski A."/>
            <person name="Chaumeil P.A."/>
            <person name="Hugenholtz P."/>
        </authorList>
    </citation>
    <scope>NUCLEOTIDE SEQUENCE [LARGE SCALE GENOMIC DNA]</scope>
    <source>
        <strain evidence="2">UBA11306</strain>
    </source>
</reference>
<organism evidence="2 3">
    <name type="scientific">Bavariicoccus seileri</name>
    <dbReference type="NCBI Taxonomy" id="549685"/>
    <lineage>
        <taxon>Bacteria</taxon>
        <taxon>Bacillati</taxon>
        <taxon>Bacillota</taxon>
        <taxon>Bacilli</taxon>
        <taxon>Lactobacillales</taxon>
        <taxon>Enterococcaceae</taxon>
        <taxon>Bavariicoccus</taxon>
    </lineage>
</organism>
<comment type="caution">
    <text evidence="2">The sequence shown here is derived from an EMBL/GenBank/DDBJ whole genome shotgun (WGS) entry which is preliminary data.</text>
</comment>
<evidence type="ECO:0000313" key="3">
    <source>
        <dbReference type="Proteomes" id="UP000262195"/>
    </source>
</evidence>
<dbReference type="RefSeq" id="WP_022795452.1">
    <property type="nucleotide sequence ID" value="NZ_JBQEAI010000001.1"/>
</dbReference>
<feature type="transmembrane region" description="Helical" evidence="1">
    <location>
        <begin position="64"/>
        <end position="84"/>
    </location>
</feature>
<gene>
    <name evidence="2" type="ORF">DIW15_02500</name>
</gene>
<evidence type="ECO:0000256" key="1">
    <source>
        <dbReference type="SAM" id="Phobius"/>
    </source>
</evidence>
<feature type="transmembrane region" description="Helical" evidence="1">
    <location>
        <begin position="105"/>
        <end position="124"/>
    </location>
</feature>
<dbReference type="AlphaFoldDB" id="A0A3D4S429"/>
<dbReference type="EMBL" id="DQHO01000016">
    <property type="protein sequence ID" value="HCS93564.1"/>
    <property type="molecule type" value="Genomic_DNA"/>
</dbReference>
<evidence type="ECO:0008006" key="4">
    <source>
        <dbReference type="Google" id="ProtNLM"/>
    </source>
</evidence>
<proteinExistence type="predicted"/>
<evidence type="ECO:0000313" key="2">
    <source>
        <dbReference type="EMBL" id="HCS93564.1"/>
    </source>
</evidence>
<keyword evidence="1" id="KW-0812">Transmembrane</keyword>
<protein>
    <recommendedName>
        <fullName evidence="4">DUF3397 domain-containing protein</fullName>
    </recommendedName>
</protein>
<keyword evidence="1" id="KW-0472">Membrane</keyword>
<dbReference type="Proteomes" id="UP000262195">
    <property type="component" value="Unassembled WGS sequence"/>
</dbReference>
<dbReference type="STRING" id="1121105.GCA_000421665_00154"/>
<sequence>MSISIVSIVLLGIPIGLWLLTVLTRPYQLFYTKTNLSISRREVMWLPLFVVITVVSSLELATGWLGYLFLVLGSVGILLLFLRAQTRPRLTYRSFMHRYFSITTLLMWVMYFTLIGMLVVHNFFR</sequence>
<feature type="transmembrane region" description="Helical" evidence="1">
    <location>
        <begin position="6"/>
        <end position="23"/>
    </location>
</feature>
<name>A0A3D4S429_9ENTE</name>